<organism evidence="2 3">
    <name type="scientific">Cichlidogyrus casuarinus</name>
    <dbReference type="NCBI Taxonomy" id="1844966"/>
    <lineage>
        <taxon>Eukaryota</taxon>
        <taxon>Metazoa</taxon>
        <taxon>Spiralia</taxon>
        <taxon>Lophotrochozoa</taxon>
        <taxon>Platyhelminthes</taxon>
        <taxon>Monogenea</taxon>
        <taxon>Monopisthocotylea</taxon>
        <taxon>Dactylogyridea</taxon>
        <taxon>Ancyrocephalidae</taxon>
        <taxon>Cichlidogyrus</taxon>
    </lineage>
</organism>
<reference evidence="2 3" key="1">
    <citation type="submission" date="2024-11" db="EMBL/GenBank/DDBJ databases">
        <title>Adaptive evolution of stress response genes in parasites aligns with host niche diversity.</title>
        <authorList>
            <person name="Hahn C."/>
            <person name="Resl P."/>
        </authorList>
    </citation>
    <scope>NUCLEOTIDE SEQUENCE [LARGE SCALE GENOMIC DNA]</scope>
    <source>
        <strain evidence="2">EGGRZ-B1_66</strain>
        <tissue evidence="2">Body</tissue>
    </source>
</reference>
<proteinExistence type="predicted"/>
<dbReference type="EMBL" id="JBJKFK010007943">
    <property type="protein sequence ID" value="KAL3307218.1"/>
    <property type="molecule type" value="Genomic_DNA"/>
</dbReference>
<name>A0ABD2PJV7_9PLAT</name>
<keyword evidence="3" id="KW-1185">Reference proteome</keyword>
<feature type="non-terminal residue" evidence="2">
    <location>
        <position position="196"/>
    </location>
</feature>
<protein>
    <submittedName>
        <fullName evidence="2">Uncharacterized protein</fullName>
    </submittedName>
</protein>
<evidence type="ECO:0000256" key="1">
    <source>
        <dbReference type="SAM" id="MobiDB-lite"/>
    </source>
</evidence>
<evidence type="ECO:0000313" key="2">
    <source>
        <dbReference type="EMBL" id="KAL3307218.1"/>
    </source>
</evidence>
<comment type="caution">
    <text evidence="2">The sequence shown here is derived from an EMBL/GenBank/DDBJ whole genome shotgun (WGS) entry which is preliminary data.</text>
</comment>
<evidence type="ECO:0000313" key="3">
    <source>
        <dbReference type="Proteomes" id="UP001626550"/>
    </source>
</evidence>
<sequence>MNNPAAANLANLIGVSAIQGIPSDVASIRSYQPPMNDAGHLKRRRDFEDVSSMRSGGSGQGLVGYCGMHDLMDRSITSLNPHQGYNSNQMAGFQPMLFHNPQIQQSHQSLASSNASKMTMLSNKVMAEAYQAAAKAASEALLRASLHMESGSESAQEMANNGRSSVTSSIGERRPPEMPPAYGGSWHRKSNADRKR</sequence>
<feature type="region of interest" description="Disordered" evidence="1">
    <location>
        <begin position="147"/>
        <end position="196"/>
    </location>
</feature>
<gene>
    <name evidence="2" type="ORF">Ciccas_014275</name>
</gene>
<dbReference type="Proteomes" id="UP001626550">
    <property type="component" value="Unassembled WGS sequence"/>
</dbReference>
<dbReference type="AlphaFoldDB" id="A0ABD2PJV7"/>
<accession>A0ABD2PJV7</accession>
<feature type="compositionally biased region" description="Polar residues" evidence="1">
    <location>
        <begin position="151"/>
        <end position="170"/>
    </location>
</feature>